<dbReference type="GeneTree" id="ENSGT00940000175473"/>
<evidence type="ECO:0000256" key="9">
    <source>
        <dbReference type="ARBA" id="ARBA00023279"/>
    </source>
</evidence>
<dbReference type="Ensembl" id="ENSGACT00000071731.1">
    <property type="protein sequence ID" value="ENSGACP00000046128.1"/>
    <property type="gene ID" value="ENSGACG00000024507.1"/>
</dbReference>
<dbReference type="GO" id="GO:0032190">
    <property type="term" value="F:acrosin binding"/>
    <property type="evidence" value="ECO:0007669"/>
    <property type="project" value="TreeGrafter"/>
</dbReference>
<feature type="compositionally biased region" description="Low complexity" evidence="11">
    <location>
        <begin position="435"/>
        <end position="448"/>
    </location>
</feature>
<dbReference type="SMART" id="SM00241">
    <property type="entry name" value="ZP"/>
    <property type="match status" value="1"/>
</dbReference>
<evidence type="ECO:0000256" key="5">
    <source>
        <dbReference type="ARBA" id="ARBA00022692"/>
    </source>
</evidence>
<keyword evidence="5" id="KW-0812">Transmembrane</keyword>
<dbReference type="GO" id="GO:0005886">
    <property type="term" value="C:plasma membrane"/>
    <property type="evidence" value="ECO:0007669"/>
    <property type="project" value="UniProtKB-SubCell"/>
</dbReference>
<evidence type="ECO:0000259" key="12">
    <source>
        <dbReference type="PROSITE" id="PS51034"/>
    </source>
</evidence>
<feature type="region of interest" description="Disordered" evidence="11">
    <location>
        <begin position="763"/>
        <end position="810"/>
    </location>
</feature>
<evidence type="ECO:0000313" key="13">
    <source>
        <dbReference type="Ensembl" id="ENSGACP00000046128.1"/>
    </source>
</evidence>
<keyword evidence="14" id="KW-1185">Reference proteome</keyword>
<feature type="compositionally biased region" description="Pro residues" evidence="11">
    <location>
        <begin position="627"/>
        <end position="636"/>
    </location>
</feature>
<feature type="compositionally biased region" description="Polar residues" evidence="11">
    <location>
        <begin position="765"/>
        <end position="778"/>
    </location>
</feature>
<feature type="compositionally biased region" description="Basic and acidic residues" evidence="11">
    <location>
        <begin position="111"/>
        <end position="122"/>
    </location>
</feature>
<dbReference type="PANTHER" id="PTHR23343:SF117">
    <property type="entry name" value="ZONA PELLUCIDA SPERM-BINDING PROTEIN 4-LIKE ISOFORM X1"/>
    <property type="match status" value="1"/>
</dbReference>
<keyword evidence="6" id="KW-1133">Transmembrane helix</keyword>
<feature type="compositionally biased region" description="Polar residues" evidence="11">
    <location>
        <begin position="797"/>
        <end position="810"/>
    </location>
</feature>
<feature type="region of interest" description="Disordered" evidence="11">
    <location>
        <begin position="488"/>
        <end position="513"/>
    </location>
</feature>
<evidence type="ECO:0000256" key="3">
    <source>
        <dbReference type="ARBA" id="ARBA00022530"/>
    </source>
</evidence>
<feature type="compositionally biased region" description="Polar residues" evidence="11">
    <location>
        <begin position="90"/>
        <end position="110"/>
    </location>
</feature>
<feature type="region of interest" description="Disordered" evidence="11">
    <location>
        <begin position="620"/>
        <end position="639"/>
    </location>
</feature>
<feature type="domain" description="ZP" evidence="12">
    <location>
        <begin position="884"/>
        <end position="1155"/>
    </location>
</feature>
<feature type="compositionally biased region" description="Polar residues" evidence="11">
    <location>
        <begin position="577"/>
        <end position="587"/>
    </location>
</feature>
<dbReference type="GO" id="GO:0007339">
    <property type="term" value="P:binding of sperm to zona pellucida"/>
    <property type="evidence" value="ECO:0007669"/>
    <property type="project" value="TreeGrafter"/>
</dbReference>
<evidence type="ECO:0000256" key="10">
    <source>
        <dbReference type="ARBA" id="ARBA00024183"/>
    </source>
</evidence>
<protein>
    <recommendedName>
        <fullName evidence="12">ZP domain-containing protein</fullName>
    </recommendedName>
</protein>
<dbReference type="InterPro" id="IPR055355">
    <property type="entry name" value="ZP-C"/>
</dbReference>
<evidence type="ECO:0000256" key="7">
    <source>
        <dbReference type="ARBA" id="ARBA00023136"/>
    </source>
</evidence>
<dbReference type="PANTHER" id="PTHR23343">
    <property type="entry name" value="ZONA PELLUCIDA SPERM-BINDING PROTEIN"/>
    <property type="match status" value="1"/>
</dbReference>
<feature type="region of interest" description="Disordered" evidence="11">
    <location>
        <begin position="561"/>
        <end position="589"/>
    </location>
</feature>
<reference evidence="13 14" key="1">
    <citation type="journal article" date="2021" name="G3 (Bethesda)">
        <title>Improved contiguity of the threespine stickleback genome using long-read sequencing.</title>
        <authorList>
            <person name="Nath S."/>
            <person name="Shaw D.E."/>
            <person name="White M.A."/>
        </authorList>
    </citation>
    <scope>NUCLEOTIDE SEQUENCE [LARGE SCALE GENOMIC DNA]</scope>
    <source>
        <strain evidence="13 14">Lake Benthic</strain>
    </source>
</reference>
<keyword evidence="3" id="KW-0964">Secreted</keyword>
<comment type="subcellular location">
    <subcellularLocation>
        <location evidence="1">Cell membrane</location>
        <topology evidence="1">Single-pass type I membrane protein</topology>
    </subcellularLocation>
    <subcellularLocation>
        <location evidence="10">Zona pellucida</location>
    </subcellularLocation>
</comment>
<evidence type="ECO:0000256" key="6">
    <source>
        <dbReference type="ARBA" id="ARBA00022989"/>
    </source>
</evidence>
<dbReference type="Pfam" id="PF00100">
    <property type="entry name" value="Zona_pellucida"/>
    <property type="match status" value="1"/>
</dbReference>
<keyword evidence="2" id="KW-1003">Cell membrane</keyword>
<feature type="region of interest" description="Disordered" evidence="11">
    <location>
        <begin position="424"/>
        <end position="473"/>
    </location>
</feature>
<sequence length="1156" mass="126062">MHLKQTGYCFGVLLVHTVTTITLPPVASVYSPPPNSHLSPLDNDRGGGFTPEGLPRLSPRGGRERPRRGGESGPLPYFHNLEVGDRQRTKTSGLTPEHTVTSADKGSGSRNEPERRDGRNMDCGKGMIERVTPGSFYITGPFQSTWHAGHQADPAAADQGGREGVGGQERVGGRELSGYEASWQKLQPVVHCGDNAMTLTVRRRRAVQLQLGRVKESSVPFSQLPAQCGYSVHSTWRDFSLTAPYGACHVTQEDGGYALPLLWRGTPVKMSCPAPQMQPEAAGPYALCCSLQGMTVKVKGLHSTEELRVNVRGKWNPLGELAEVCGYTVDRRDADIILAAPFMTCGVTVKDGKYTLSLQVGEKMFTLACPVSPPEELSLTHQPVVNSPHLTRGPAGHLPESPLAFPWVPPFYLAPPYHPHPTYPLKYPSPDGHAADNPAAPSSSTPDPTLGPQPPPAADPWTDDQNYFPQPIPARESDQHFAVHSSLLSTDDDDDNENSGRVNPDPPETPVLGVSERYSATRSLRSDTGLLIQGDSPTPLQPPSHAFNPYYHYYHHPKIPLPAAPKDSDPGPEFSGELTSTNPNNPENRAFPLNMQRPEALRTINARQFLQAAPHSYTLPTKASAPEAPPHPPQPYPYRSYYPPHIAKVEARRMAPLNPDAAAKNNLSDHQNSKSNAFIHPLPCSSSGYNLNMNTDAELDDGRRLPAPADQPALTYPPRPDAVAAPPTDQPSFPTPPPYHNLPFPYYYHPYLHYHMYYGPGGSPSADNRPSQTSSSDALENLPPAPFAPPHRPSYPNHQSTTPPTKSTNDIRYHPLYPYYNFHYNTQQHPSDAFGRPAGEKAERLDSEMTDKLKATPSTPSPTGLGTEFDCSVFLGCCSYPVKSCTKGPHLILALPDSVREPTVPPPAHPSQRSNGSCTLYKLTSDRDLYAVPLEGCGVIQHVFGETVVHLLEVHGIHSLQRGHSSELVNSPVRLMVACSASPGSPGEVTLHVMAQPPPARSPPAAVTVLLRIAKDESFTGFHPEAHLPLSLLRGRPVYVEVSLLNPPRPGLVLLVHSCLAYTRAPYASWMLVYDGCLDRSYSDRLLPPHHEHHHIRRFIVSGFLSLNSQSLSYAVEGGHAHPQDPEIYFLCLTEVCSASHGDCTVGCINGPKSEA</sequence>
<dbReference type="GO" id="GO:0060468">
    <property type="term" value="P:prevention of polyspermy"/>
    <property type="evidence" value="ECO:0007669"/>
    <property type="project" value="TreeGrafter"/>
</dbReference>
<evidence type="ECO:0000256" key="8">
    <source>
        <dbReference type="ARBA" id="ARBA00023157"/>
    </source>
</evidence>
<feature type="region of interest" description="Disordered" evidence="11">
    <location>
        <begin position="693"/>
        <end position="737"/>
    </location>
</feature>
<proteinExistence type="predicted"/>
<dbReference type="Gene3D" id="2.60.40.4100">
    <property type="entry name" value="Zona pellucida, ZP-C domain"/>
    <property type="match status" value="1"/>
</dbReference>
<organism evidence="13 14">
    <name type="scientific">Gasterosteus aculeatus aculeatus</name>
    <name type="common">three-spined stickleback</name>
    <dbReference type="NCBI Taxonomy" id="481459"/>
    <lineage>
        <taxon>Eukaryota</taxon>
        <taxon>Metazoa</taxon>
        <taxon>Chordata</taxon>
        <taxon>Craniata</taxon>
        <taxon>Vertebrata</taxon>
        <taxon>Euteleostomi</taxon>
        <taxon>Actinopterygii</taxon>
        <taxon>Neopterygii</taxon>
        <taxon>Teleostei</taxon>
        <taxon>Neoteleostei</taxon>
        <taxon>Acanthomorphata</taxon>
        <taxon>Eupercaria</taxon>
        <taxon>Perciformes</taxon>
        <taxon>Cottioidei</taxon>
        <taxon>Gasterosteales</taxon>
        <taxon>Gasterosteidae</taxon>
        <taxon>Gasterosteus</taxon>
    </lineage>
</organism>
<dbReference type="RefSeq" id="XP_040047668.1">
    <property type="nucleotide sequence ID" value="XM_040191734.1"/>
</dbReference>
<keyword evidence="7" id="KW-0472">Membrane</keyword>
<feature type="compositionally biased region" description="Pro residues" evidence="11">
    <location>
        <begin position="449"/>
        <end position="458"/>
    </location>
</feature>
<reference evidence="13" key="3">
    <citation type="submission" date="2025-09" db="UniProtKB">
        <authorList>
            <consortium name="Ensembl"/>
        </authorList>
    </citation>
    <scope>IDENTIFICATION</scope>
</reference>
<feature type="compositionally biased region" description="Basic and acidic residues" evidence="11">
    <location>
        <begin position="61"/>
        <end position="70"/>
    </location>
</feature>
<feature type="region of interest" description="Disordered" evidence="11">
    <location>
        <begin position="28"/>
        <end position="124"/>
    </location>
</feature>
<feature type="compositionally biased region" description="Pro residues" evidence="11">
    <location>
        <begin position="783"/>
        <end position="793"/>
    </location>
</feature>
<feature type="compositionally biased region" description="Low complexity" evidence="11">
    <location>
        <begin position="51"/>
        <end position="60"/>
    </location>
</feature>
<evidence type="ECO:0000256" key="2">
    <source>
        <dbReference type="ARBA" id="ARBA00022475"/>
    </source>
</evidence>
<dbReference type="GO" id="GO:0035804">
    <property type="term" value="F:structural constituent of egg coat"/>
    <property type="evidence" value="ECO:0007669"/>
    <property type="project" value="TreeGrafter"/>
</dbReference>
<accession>A0AAQ4Q725</accession>
<evidence type="ECO:0000256" key="1">
    <source>
        <dbReference type="ARBA" id="ARBA00004251"/>
    </source>
</evidence>
<keyword evidence="4" id="KW-0165">Cleavage on pair of basic residues</keyword>
<dbReference type="InterPro" id="IPR051148">
    <property type="entry name" value="Zona_Pellucida_Domain_gp"/>
</dbReference>
<keyword evidence="9" id="KW-0278">Fertilization</keyword>
<evidence type="ECO:0000256" key="4">
    <source>
        <dbReference type="ARBA" id="ARBA00022685"/>
    </source>
</evidence>
<dbReference type="InterPro" id="IPR001507">
    <property type="entry name" value="ZP_dom"/>
</dbReference>
<dbReference type="GeneID" id="120828259"/>
<name>A0AAQ4Q725_GASAC</name>
<evidence type="ECO:0000256" key="11">
    <source>
        <dbReference type="SAM" id="MobiDB-lite"/>
    </source>
</evidence>
<reference evidence="13" key="2">
    <citation type="submission" date="2025-08" db="UniProtKB">
        <authorList>
            <consortium name="Ensembl"/>
        </authorList>
    </citation>
    <scope>IDENTIFICATION</scope>
</reference>
<dbReference type="AlphaFoldDB" id="A0AAQ4Q725"/>
<dbReference type="InterPro" id="IPR042235">
    <property type="entry name" value="ZP-C_dom"/>
</dbReference>
<dbReference type="Proteomes" id="UP000007635">
    <property type="component" value="Chromosome XI"/>
</dbReference>
<dbReference type="GO" id="GO:0035805">
    <property type="term" value="C:egg coat"/>
    <property type="evidence" value="ECO:0007669"/>
    <property type="project" value="UniProtKB-SubCell"/>
</dbReference>
<evidence type="ECO:0000313" key="14">
    <source>
        <dbReference type="Proteomes" id="UP000007635"/>
    </source>
</evidence>
<keyword evidence="8" id="KW-1015">Disulfide bond</keyword>
<keyword evidence="3" id="KW-0272">Extracellular matrix</keyword>
<dbReference type="PROSITE" id="PS51034">
    <property type="entry name" value="ZP_2"/>
    <property type="match status" value="1"/>
</dbReference>